<reference evidence="1" key="2">
    <citation type="journal article" date="2022" name="New Phytol.">
        <title>Evolutionary transition to the ectomycorrhizal habit in the genomes of a hyperdiverse lineage of mushroom-forming fungi.</title>
        <authorList>
            <person name="Looney B."/>
            <person name="Miyauchi S."/>
            <person name="Morin E."/>
            <person name="Drula E."/>
            <person name="Courty P.E."/>
            <person name="Kohler A."/>
            <person name="Kuo A."/>
            <person name="LaButti K."/>
            <person name="Pangilinan J."/>
            <person name="Lipzen A."/>
            <person name="Riley R."/>
            <person name="Andreopoulos W."/>
            <person name="He G."/>
            <person name="Johnson J."/>
            <person name="Nolan M."/>
            <person name="Tritt A."/>
            <person name="Barry K.W."/>
            <person name="Grigoriev I.V."/>
            <person name="Nagy L.G."/>
            <person name="Hibbett D."/>
            <person name="Henrissat B."/>
            <person name="Matheny P.B."/>
            <person name="Labbe J."/>
            <person name="Martin F.M."/>
        </authorList>
    </citation>
    <scope>NUCLEOTIDE SEQUENCE</scope>
    <source>
        <strain evidence="1">FP105234-sp</strain>
    </source>
</reference>
<sequence length="335" mass="35449">MSKRPHTPPRSSTPLSDDSTTRTPKAVRTANRSPQLYCNLPPTCHAPHPPTPLADIRALEAHYASYHAHVCEEKGCGCVFPDARLLELHQTECHNPVAEVRKERGEKIFACHLSSCGRYFSSPKKRRLHLISAHEYPKEYFFGVTNKGVGGLLRKWGEGASLLKMDQEPAQSPVSSTGAASEGNNAVDALASSMTALALVPSSVRFGRGGKSGGLAAPRGRPHTNHTNLIHTPNHNTKSKPKHNQNGHAATPSISSTSTDAMDEDSRPVQPQELRGGGRGRGRGRGGGGGGGGGAGRGFVLPPPRGGFLTMGAGRPYGAGVGRGFRGRGRGRGMT</sequence>
<evidence type="ECO:0000313" key="2">
    <source>
        <dbReference type="Proteomes" id="UP000814033"/>
    </source>
</evidence>
<dbReference type="EMBL" id="MU275905">
    <property type="protein sequence ID" value="KAI0047408.1"/>
    <property type="molecule type" value="Genomic_DNA"/>
</dbReference>
<comment type="caution">
    <text evidence="1">The sequence shown here is derived from an EMBL/GenBank/DDBJ whole genome shotgun (WGS) entry which is preliminary data.</text>
</comment>
<dbReference type="Proteomes" id="UP000814033">
    <property type="component" value="Unassembled WGS sequence"/>
</dbReference>
<organism evidence="1 2">
    <name type="scientific">Auriscalpium vulgare</name>
    <dbReference type="NCBI Taxonomy" id="40419"/>
    <lineage>
        <taxon>Eukaryota</taxon>
        <taxon>Fungi</taxon>
        <taxon>Dikarya</taxon>
        <taxon>Basidiomycota</taxon>
        <taxon>Agaricomycotina</taxon>
        <taxon>Agaricomycetes</taxon>
        <taxon>Russulales</taxon>
        <taxon>Auriscalpiaceae</taxon>
        <taxon>Auriscalpium</taxon>
    </lineage>
</organism>
<name>A0ACB8RV51_9AGAM</name>
<protein>
    <submittedName>
        <fullName evidence="1">Uncharacterized protein</fullName>
    </submittedName>
</protein>
<evidence type="ECO:0000313" key="1">
    <source>
        <dbReference type="EMBL" id="KAI0047408.1"/>
    </source>
</evidence>
<proteinExistence type="predicted"/>
<reference evidence="1" key="1">
    <citation type="submission" date="2021-02" db="EMBL/GenBank/DDBJ databases">
        <authorList>
            <consortium name="DOE Joint Genome Institute"/>
            <person name="Ahrendt S."/>
            <person name="Looney B.P."/>
            <person name="Miyauchi S."/>
            <person name="Morin E."/>
            <person name="Drula E."/>
            <person name="Courty P.E."/>
            <person name="Chicoki N."/>
            <person name="Fauchery L."/>
            <person name="Kohler A."/>
            <person name="Kuo A."/>
            <person name="Labutti K."/>
            <person name="Pangilinan J."/>
            <person name="Lipzen A."/>
            <person name="Riley R."/>
            <person name="Andreopoulos W."/>
            <person name="He G."/>
            <person name="Johnson J."/>
            <person name="Barry K.W."/>
            <person name="Grigoriev I.V."/>
            <person name="Nagy L."/>
            <person name="Hibbett D."/>
            <person name="Henrissat B."/>
            <person name="Matheny P.B."/>
            <person name="Labbe J."/>
            <person name="Martin F."/>
        </authorList>
    </citation>
    <scope>NUCLEOTIDE SEQUENCE</scope>
    <source>
        <strain evidence="1">FP105234-sp</strain>
    </source>
</reference>
<gene>
    <name evidence="1" type="ORF">FA95DRAFT_1679095</name>
</gene>
<accession>A0ACB8RV51</accession>
<keyword evidence="2" id="KW-1185">Reference proteome</keyword>